<gene>
    <name evidence="2" type="ORF">ACFSW5_23080</name>
</gene>
<organism evidence="2 3">
    <name type="scientific">Paenibacillus thailandensis</name>
    <dbReference type="NCBI Taxonomy" id="393250"/>
    <lineage>
        <taxon>Bacteria</taxon>
        <taxon>Bacillati</taxon>
        <taxon>Bacillota</taxon>
        <taxon>Bacilli</taxon>
        <taxon>Bacillales</taxon>
        <taxon>Paenibacillaceae</taxon>
        <taxon>Paenibacillus</taxon>
    </lineage>
</organism>
<dbReference type="Gene3D" id="3.40.50.720">
    <property type="entry name" value="NAD(P)-binding Rossmann-like Domain"/>
    <property type="match status" value="1"/>
</dbReference>
<reference evidence="3" key="1">
    <citation type="journal article" date="2019" name="Int. J. Syst. Evol. Microbiol.">
        <title>The Global Catalogue of Microorganisms (GCM) 10K type strain sequencing project: providing services to taxonomists for standard genome sequencing and annotation.</title>
        <authorList>
            <consortium name="The Broad Institute Genomics Platform"/>
            <consortium name="The Broad Institute Genome Sequencing Center for Infectious Disease"/>
            <person name="Wu L."/>
            <person name="Ma J."/>
        </authorList>
    </citation>
    <scope>NUCLEOTIDE SEQUENCE [LARGE SCALE GENOMIC DNA]</scope>
    <source>
        <strain evidence="3">TISTR 1827</strain>
    </source>
</reference>
<name>A0ABW5R358_9BACL</name>
<comment type="caution">
    <text evidence="2">The sequence shown here is derived from an EMBL/GenBank/DDBJ whole genome shotgun (WGS) entry which is preliminary data.</text>
</comment>
<accession>A0ABW5R358</accession>
<evidence type="ECO:0000313" key="3">
    <source>
        <dbReference type="Proteomes" id="UP001597493"/>
    </source>
</evidence>
<protein>
    <submittedName>
        <fullName evidence="2">NAD(P)-binding domain-containing protein</fullName>
    </submittedName>
</protein>
<keyword evidence="3" id="KW-1185">Reference proteome</keyword>
<evidence type="ECO:0000259" key="1">
    <source>
        <dbReference type="Pfam" id="PF03807"/>
    </source>
</evidence>
<sequence>MSVVLPYKIGVVGIGKMGSCITAALPQAEKLVLVDNRPDERMERLARSKGAVLASDIGQLHDMDVIILALDPALSVELVRQLQCGNPAVRVVNIATFIDKQAFEAALQGNMIPYYLKIIGEAGEIRNGNRPLLVVQQEGCDEEEKALMSALFGPFGDLIYSSDPIYEQLNALGAKQIVQSILRLEQALKDKGLPPVVIEKVVGNVMKGTCATYPWAEDDIFIRRIKSDLQAAVAP</sequence>
<proteinExistence type="predicted"/>
<feature type="domain" description="Pyrroline-5-carboxylate reductase catalytic N-terminal" evidence="1">
    <location>
        <begin position="8"/>
        <end position="82"/>
    </location>
</feature>
<dbReference type="InterPro" id="IPR028939">
    <property type="entry name" value="P5C_Rdtase_cat_N"/>
</dbReference>
<dbReference type="RefSeq" id="WP_379278582.1">
    <property type="nucleotide sequence ID" value="NZ_JBHUGT010000007.1"/>
</dbReference>
<dbReference type="Pfam" id="PF03807">
    <property type="entry name" value="F420_oxidored"/>
    <property type="match status" value="1"/>
</dbReference>
<dbReference type="InterPro" id="IPR036291">
    <property type="entry name" value="NAD(P)-bd_dom_sf"/>
</dbReference>
<dbReference type="EMBL" id="JBHUMY010000038">
    <property type="protein sequence ID" value="MFD2663147.1"/>
    <property type="molecule type" value="Genomic_DNA"/>
</dbReference>
<evidence type="ECO:0000313" key="2">
    <source>
        <dbReference type="EMBL" id="MFD2663147.1"/>
    </source>
</evidence>
<dbReference type="SUPFAM" id="SSF51735">
    <property type="entry name" value="NAD(P)-binding Rossmann-fold domains"/>
    <property type="match status" value="1"/>
</dbReference>
<dbReference type="Proteomes" id="UP001597493">
    <property type="component" value="Unassembled WGS sequence"/>
</dbReference>